<name>A0ABP1XVA5_PARSO</name>
<keyword evidence="1" id="KW-0472">Membrane</keyword>
<sequence>MEKATIDLIVSQGIFAILFLYLFADTRKESKKREEELQKIIDNNQKIIIETVNKLNVIEDVKEDVKEIKNKINGAV</sequence>
<keyword evidence="1" id="KW-0812">Transmembrane</keyword>
<dbReference type="Proteomes" id="UP000032811">
    <property type="component" value="Chromosome 1"/>
</dbReference>
<evidence type="ECO:0000256" key="1">
    <source>
        <dbReference type="SAM" id="Phobius"/>
    </source>
</evidence>
<dbReference type="Pfam" id="PF10960">
    <property type="entry name" value="Holin_BhlA"/>
    <property type="match status" value="1"/>
</dbReference>
<feature type="transmembrane region" description="Helical" evidence="1">
    <location>
        <begin position="6"/>
        <end position="24"/>
    </location>
</feature>
<dbReference type="InterPro" id="IPR024405">
    <property type="entry name" value="Phage_BhlA/UviB"/>
</dbReference>
<accession>A0ABP1XVA5</accession>
<keyword evidence="3" id="KW-1185">Reference proteome</keyword>
<dbReference type="RefSeq" id="WP_021125744.1">
    <property type="nucleotide sequence ID" value="NZ_CDNJ01000003.1"/>
</dbReference>
<organism evidence="2 3">
    <name type="scientific">Paraclostridium sordellii</name>
    <name type="common">Clostridium sordellii</name>
    <dbReference type="NCBI Taxonomy" id="1505"/>
    <lineage>
        <taxon>Bacteria</taxon>
        <taxon>Bacillati</taxon>
        <taxon>Bacillota</taxon>
        <taxon>Clostridia</taxon>
        <taxon>Peptostreptococcales</taxon>
        <taxon>Peptostreptococcaceae</taxon>
        <taxon>Paraclostridium</taxon>
    </lineage>
</organism>
<reference evidence="2 3" key="1">
    <citation type="submission" date="2014-11" db="EMBL/GenBank/DDBJ databases">
        <authorList>
            <person name="Aslett M.A."/>
            <person name="De Silva N."/>
        </authorList>
    </citation>
    <scope>NUCLEOTIDE SEQUENCE [LARGE SCALE GENOMIC DNA]</scope>
    <source>
        <strain evidence="2 3">ATCC9714</strain>
    </source>
</reference>
<evidence type="ECO:0000313" key="3">
    <source>
        <dbReference type="Proteomes" id="UP000032811"/>
    </source>
</evidence>
<gene>
    <name evidence="2" type="ORF">ATCC9714_21061</name>
</gene>
<proteinExistence type="predicted"/>
<dbReference type="GeneID" id="97537940"/>
<evidence type="ECO:0000313" key="2">
    <source>
        <dbReference type="EMBL" id="CEJ74218.1"/>
    </source>
</evidence>
<dbReference type="EMBL" id="LN679998">
    <property type="protein sequence ID" value="CEJ74218.1"/>
    <property type="molecule type" value="Genomic_DNA"/>
</dbReference>
<protein>
    <submittedName>
        <fullName evidence="2">Phage protein</fullName>
    </submittedName>
</protein>
<keyword evidence="1" id="KW-1133">Transmembrane helix</keyword>